<dbReference type="PANTHER" id="PTHR35617">
    <property type="entry name" value="PHAGE_INTEGRASE DOMAIN-CONTAINING PROTEIN"/>
    <property type="match status" value="1"/>
</dbReference>
<evidence type="ECO:0000313" key="3">
    <source>
        <dbReference type="EMBL" id="KAJ8928010.1"/>
    </source>
</evidence>
<dbReference type="Gene3D" id="1.10.443.10">
    <property type="entry name" value="Intergrase catalytic core"/>
    <property type="match status" value="1"/>
</dbReference>
<protein>
    <recommendedName>
        <fullName evidence="2">Tyr recombinase domain-containing protein</fullName>
    </recommendedName>
</protein>
<evidence type="ECO:0000313" key="4">
    <source>
        <dbReference type="Proteomes" id="UP001162156"/>
    </source>
</evidence>
<reference evidence="3" key="1">
    <citation type="journal article" date="2023" name="Insect Mol. Biol.">
        <title>Genome sequencing provides insights into the evolution of gene families encoding plant cell wall-degrading enzymes in longhorned beetles.</title>
        <authorList>
            <person name="Shin N.R."/>
            <person name="Okamura Y."/>
            <person name="Kirsch R."/>
            <person name="Pauchet Y."/>
        </authorList>
    </citation>
    <scope>NUCLEOTIDE SEQUENCE</scope>
    <source>
        <strain evidence="3">RBIC_L_NR</strain>
    </source>
</reference>
<dbReference type="EMBL" id="JANEYF010005499">
    <property type="protein sequence ID" value="KAJ8928010.1"/>
    <property type="molecule type" value="Genomic_DNA"/>
</dbReference>
<accession>A0AAV8WPE5</accession>
<dbReference type="InterPro" id="IPR013762">
    <property type="entry name" value="Integrase-like_cat_sf"/>
</dbReference>
<keyword evidence="4" id="KW-1185">Reference proteome</keyword>
<name>A0AAV8WPE5_9CUCU</name>
<evidence type="ECO:0000256" key="1">
    <source>
        <dbReference type="ARBA" id="ARBA00023172"/>
    </source>
</evidence>
<organism evidence="3 4">
    <name type="scientific">Rhamnusium bicolor</name>
    <dbReference type="NCBI Taxonomy" id="1586634"/>
    <lineage>
        <taxon>Eukaryota</taxon>
        <taxon>Metazoa</taxon>
        <taxon>Ecdysozoa</taxon>
        <taxon>Arthropoda</taxon>
        <taxon>Hexapoda</taxon>
        <taxon>Insecta</taxon>
        <taxon>Pterygota</taxon>
        <taxon>Neoptera</taxon>
        <taxon>Endopterygota</taxon>
        <taxon>Coleoptera</taxon>
        <taxon>Polyphaga</taxon>
        <taxon>Cucujiformia</taxon>
        <taxon>Chrysomeloidea</taxon>
        <taxon>Cerambycidae</taxon>
        <taxon>Lepturinae</taxon>
        <taxon>Rhagiini</taxon>
        <taxon>Rhamnusium</taxon>
    </lineage>
</organism>
<feature type="domain" description="Tyr recombinase" evidence="2">
    <location>
        <begin position="38"/>
        <end position="221"/>
    </location>
</feature>
<evidence type="ECO:0000259" key="2">
    <source>
        <dbReference type="PROSITE" id="PS51898"/>
    </source>
</evidence>
<dbReference type="InterPro" id="IPR011010">
    <property type="entry name" value="DNA_brk_join_enz"/>
</dbReference>
<dbReference type="PROSITE" id="PS51898">
    <property type="entry name" value="TYR_RECOMBINASE"/>
    <property type="match status" value="1"/>
</dbReference>
<sequence length="221" mass="25324">MGGGKSYSTINSCKSALSLVLPISNSDENGIKRFLKPQKPKYDSTWDTNLVLTYLEKLQPTVNLSFENMSLKLVTLLAIISAHRLQTFAKIKLKHIKRFEDRIEVYIPDRIKTTRKGRYQPLIIIPFFNERPKLCLASLLMAYIEKTKDFRTNDNDTLILTYKKPHHSATVQTISRRVKTVLHKSGVDTFIYSSYSTRHAASSAAYRAGVNIEEIRKRAGW</sequence>
<comment type="caution">
    <text evidence="3">The sequence shown here is derived from an EMBL/GenBank/DDBJ whole genome shotgun (WGS) entry which is preliminary data.</text>
</comment>
<dbReference type="Proteomes" id="UP001162156">
    <property type="component" value="Unassembled WGS sequence"/>
</dbReference>
<dbReference type="AlphaFoldDB" id="A0AAV8WPE5"/>
<dbReference type="GO" id="GO:0015074">
    <property type="term" value="P:DNA integration"/>
    <property type="evidence" value="ECO:0007669"/>
    <property type="project" value="InterPro"/>
</dbReference>
<dbReference type="GO" id="GO:0006310">
    <property type="term" value="P:DNA recombination"/>
    <property type="evidence" value="ECO:0007669"/>
    <property type="project" value="UniProtKB-KW"/>
</dbReference>
<dbReference type="GO" id="GO:0003677">
    <property type="term" value="F:DNA binding"/>
    <property type="evidence" value="ECO:0007669"/>
    <property type="project" value="InterPro"/>
</dbReference>
<keyword evidence="1" id="KW-0233">DNA recombination</keyword>
<dbReference type="PANTHER" id="PTHR35617:SF3">
    <property type="entry name" value="CORE-BINDING (CB) DOMAIN-CONTAINING PROTEIN"/>
    <property type="match status" value="1"/>
</dbReference>
<proteinExistence type="predicted"/>
<gene>
    <name evidence="3" type="ORF">NQ314_019476</name>
</gene>
<dbReference type="InterPro" id="IPR002104">
    <property type="entry name" value="Integrase_catalytic"/>
</dbReference>
<dbReference type="Pfam" id="PF00589">
    <property type="entry name" value="Phage_integrase"/>
    <property type="match status" value="1"/>
</dbReference>
<dbReference type="SUPFAM" id="SSF56349">
    <property type="entry name" value="DNA breaking-rejoining enzymes"/>
    <property type="match status" value="1"/>
</dbReference>